<accession>A0A1L4BK90</accession>
<gene>
    <name evidence="1" type="primary">MV07</name>
    <name evidence="1" type="ORF">Mvrk_gpp07</name>
</gene>
<evidence type="ECO:0000313" key="1">
    <source>
        <dbReference type="EMBL" id="API81724.1"/>
    </source>
</evidence>
<protein>
    <submittedName>
        <fullName evidence="1">Uncharacterized protein</fullName>
    </submittedName>
</protein>
<dbReference type="EMBL" id="KU052222">
    <property type="protein sequence ID" value="API81724.1"/>
    <property type="molecule type" value="Genomic_DNA"/>
</dbReference>
<reference evidence="1" key="1">
    <citation type="journal article" date="2016" name="Nature">
        <title>Host genome integration and giant virus-induced reactivation of the virophage mavirus.</title>
        <authorList>
            <person name="Fischer M.G."/>
            <person name="Hackl T."/>
        </authorList>
    </citation>
    <scope>NUCLEOTIDE SEQUENCE [LARGE SCALE GENOMIC DNA]</scope>
    <source>
        <strain evidence="1">Endo_mavirus</strain>
    </source>
</reference>
<sequence length="72" mass="8592">MTHKTSKNKRKASPIRLMPRNIYQEQKAAAIIDPEERYEALKKIRLTTDQRMTKEEIKKLRNMINSDIIFMS</sequence>
<proteinExistence type="predicted"/>
<organism evidence="1">
    <name type="scientific">Cafeteriavirus-dependent mavirus</name>
    <dbReference type="NCBI Taxonomy" id="1932923"/>
    <lineage>
        <taxon>Viruses</taxon>
        <taxon>Varidnaviria</taxon>
        <taxon>Bamfordvirae</taxon>
        <taxon>Preplasmiviricota</taxon>
        <taxon>Polisuviricotina</taxon>
        <taxon>Virophaviricetes</taxon>
        <taxon>Lavidavirales</taxon>
        <taxon>Maviroviridae</taxon>
        <taxon>Mavirus</taxon>
        <taxon>Mavirus cafeteriae</taxon>
    </lineage>
</organism>
<name>A0A1L4BK90_9VIRU</name>